<feature type="compositionally biased region" description="Basic and acidic residues" evidence="2">
    <location>
        <begin position="387"/>
        <end position="398"/>
    </location>
</feature>
<dbReference type="PANTHER" id="PTHR31353:SF1">
    <property type="entry name" value="PROTEIN FAM98B"/>
    <property type="match status" value="1"/>
</dbReference>
<gene>
    <name evidence="4" type="primary">LOC105422693</name>
</gene>
<proteinExistence type="inferred from homology"/>
<name>A0A6I9WFH2_9HYME</name>
<feature type="compositionally biased region" description="Polar residues" evidence="2">
    <location>
        <begin position="474"/>
        <end position="485"/>
    </location>
</feature>
<dbReference type="InterPro" id="IPR018797">
    <property type="entry name" value="FAM98"/>
</dbReference>
<comment type="similarity">
    <text evidence="1">Belongs to the FAM98 family.</text>
</comment>
<evidence type="ECO:0000313" key="4">
    <source>
        <dbReference type="RefSeq" id="XP_011630477.1"/>
    </source>
</evidence>
<dbReference type="GeneID" id="105422693"/>
<sequence>MENKLLQMLQDVGYTGPMLDANKLSDALKLGAKSPDFTSLISWFTEQLATFIDMDETVHATTSADDASSFLLELSFFLKEIGCMNEKLMTGHMNQRLANESERSILIEFLITELMACKLLEAKYPEEEKQMEVTIDESDTARKLKNILVILKFQKPPDNISPELLFSRLETKLSEVLKTVPSYHLGKPLIDVELSAKQWEQLNKLQEKMYKEYMIRRDMLLKRLDVTVQSFLWSDRIKSQETEVNTKYEERRKTLKNEPKVTLADLLAARDDLAVIEKTSNASVRKNTRSKINSVIIGAVPDRGGRPYEQEPPPPEMPPWQKDRVQGPPSFQGGRGGGGGGGRGGSRGGGGGGGRGGGGGGYRDHKDSSNNFGQNLDYQQSQYSGHGHRECYPDHRDVGGYQRSGGGGDRGSGSYRGDSGTNYGQNYSQNYDYQQSYSGQRDSYENDNRSGNYYQDRRESSRGRGGRVQGGWNQGANNPSMNNYQRGGYNRSRGRGQY</sequence>
<feature type="compositionally biased region" description="Gly residues" evidence="2">
    <location>
        <begin position="333"/>
        <end position="361"/>
    </location>
</feature>
<dbReference type="Pfam" id="PF10239">
    <property type="entry name" value="DUF2465"/>
    <property type="match status" value="1"/>
</dbReference>
<dbReference type="OrthoDB" id="512356at2759"/>
<feature type="region of interest" description="Disordered" evidence="2">
    <location>
        <begin position="295"/>
        <end position="498"/>
    </location>
</feature>
<feature type="compositionally biased region" description="Polar residues" evidence="2">
    <location>
        <begin position="369"/>
        <end position="384"/>
    </location>
</feature>
<feature type="compositionally biased region" description="Low complexity" evidence="2">
    <location>
        <begin position="412"/>
        <end position="440"/>
    </location>
</feature>
<dbReference type="PANTHER" id="PTHR31353">
    <property type="entry name" value="FAM98"/>
    <property type="match status" value="1"/>
</dbReference>
<dbReference type="AlphaFoldDB" id="A0A6I9WFH2"/>
<keyword evidence="3" id="KW-1185">Reference proteome</keyword>
<dbReference type="GO" id="GO:0072669">
    <property type="term" value="C:tRNA-splicing ligase complex"/>
    <property type="evidence" value="ECO:0007669"/>
    <property type="project" value="TreeGrafter"/>
</dbReference>
<organism evidence="3 4">
    <name type="scientific">Pogonomyrmex barbatus</name>
    <name type="common">red harvester ant</name>
    <dbReference type="NCBI Taxonomy" id="144034"/>
    <lineage>
        <taxon>Eukaryota</taxon>
        <taxon>Metazoa</taxon>
        <taxon>Ecdysozoa</taxon>
        <taxon>Arthropoda</taxon>
        <taxon>Hexapoda</taxon>
        <taxon>Insecta</taxon>
        <taxon>Pterygota</taxon>
        <taxon>Neoptera</taxon>
        <taxon>Endopterygota</taxon>
        <taxon>Hymenoptera</taxon>
        <taxon>Apocrita</taxon>
        <taxon>Aculeata</taxon>
        <taxon>Formicoidea</taxon>
        <taxon>Formicidae</taxon>
        <taxon>Myrmicinae</taxon>
        <taxon>Pogonomyrmex</taxon>
    </lineage>
</organism>
<evidence type="ECO:0000256" key="2">
    <source>
        <dbReference type="SAM" id="MobiDB-lite"/>
    </source>
</evidence>
<accession>A0A6I9WFH2</accession>
<evidence type="ECO:0000313" key="3">
    <source>
        <dbReference type="Proteomes" id="UP000504615"/>
    </source>
</evidence>
<evidence type="ECO:0000256" key="1">
    <source>
        <dbReference type="ARBA" id="ARBA00007218"/>
    </source>
</evidence>
<protein>
    <submittedName>
        <fullName evidence="4">Protein FAM98B</fullName>
    </submittedName>
</protein>
<reference evidence="4" key="1">
    <citation type="submission" date="2025-08" db="UniProtKB">
        <authorList>
            <consortium name="RefSeq"/>
        </authorList>
    </citation>
    <scope>IDENTIFICATION</scope>
</reference>
<feature type="compositionally biased region" description="Gly residues" evidence="2">
    <location>
        <begin position="402"/>
        <end position="411"/>
    </location>
</feature>
<dbReference type="KEGG" id="pbar:105422693"/>
<dbReference type="Proteomes" id="UP000504615">
    <property type="component" value="Unplaced"/>
</dbReference>
<dbReference type="RefSeq" id="XP_011630477.1">
    <property type="nucleotide sequence ID" value="XM_011632175.2"/>
</dbReference>